<gene>
    <name evidence="1" type="ORF">MENTE1834_LOCUS15104</name>
</gene>
<protein>
    <submittedName>
        <fullName evidence="1">Uncharacterized protein</fullName>
    </submittedName>
</protein>
<keyword evidence="2" id="KW-1185">Reference proteome</keyword>
<evidence type="ECO:0000313" key="1">
    <source>
        <dbReference type="EMBL" id="CAK5057124.1"/>
    </source>
</evidence>
<evidence type="ECO:0000313" key="2">
    <source>
        <dbReference type="Proteomes" id="UP001497535"/>
    </source>
</evidence>
<reference evidence="1" key="1">
    <citation type="submission" date="2023-11" db="EMBL/GenBank/DDBJ databases">
        <authorList>
            <person name="Poullet M."/>
        </authorList>
    </citation>
    <scope>NUCLEOTIDE SEQUENCE</scope>
    <source>
        <strain evidence="1">E1834</strain>
    </source>
</reference>
<name>A0ACB0YPT0_MELEN</name>
<dbReference type="Proteomes" id="UP001497535">
    <property type="component" value="Unassembled WGS sequence"/>
</dbReference>
<sequence>MELTIEFKDFVEIRLTNKKDKGKIIFSVEDAKFIRSGIKIIKINGSFGKNYRTGIEIAGRCHEEKYFSVNFLCNLKKSRNDCATGAG</sequence>
<organism evidence="1 2">
    <name type="scientific">Meloidogyne enterolobii</name>
    <name type="common">Root-knot nematode worm</name>
    <name type="synonym">Meloidogyne mayaguensis</name>
    <dbReference type="NCBI Taxonomy" id="390850"/>
    <lineage>
        <taxon>Eukaryota</taxon>
        <taxon>Metazoa</taxon>
        <taxon>Ecdysozoa</taxon>
        <taxon>Nematoda</taxon>
        <taxon>Chromadorea</taxon>
        <taxon>Rhabditida</taxon>
        <taxon>Tylenchina</taxon>
        <taxon>Tylenchomorpha</taxon>
        <taxon>Tylenchoidea</taxon>
        <taxon>Meloidogynidae</taxon>
        <taxon>Meloidogyninae</taxon>
        <taxon>Meloidogyne</taxon>
    </lineage>
</organism>
<comment type="caution">
    <text evidence="1">The sequence shown here is derived from an EMBL/GenBank/DDBJ whole genome shotgun (WGS) entry which is preliminary data.</text>
</comment>
<proteinExistence type="predicted"/>
<accession>A0ACB0YPT0</accession>
<dbReference type="EMBL" id="CAVMJV010000016">
    <property type="protein sequence ID" value="CAK5057124.1"/>
    <property type="molecule type" value="Genomic_DNA"/>
</dbReference>